<feature type="transmembrane region" description="Helical" evidence="1">
    <location>
        <begin position="154"/>
        <end position="175"/>
    </location>
</feature>
<feature type="domain" description="DUF418" evidence="2">
    <location>
        <begin position="238"/>
        <end position="397"/>
    </location>
</feature>
<reference evidence="3 4" key="1">
    <citation type="submission" date="2017-08" db="EMBL/GenBank/DDBJ databases">
        <title>The strain WRN001 was isolated from Binhai saline alkaline soil, Tianjin, China.</title>
        <authorList>
            <person name="Liu D."/>
            <person name="Zhang G."/>
        </authorList>
    </citation>
    <scope>NUCLEOTIDE SEQUENCE [LARGE SCALE GENOMIC DNA]</scope>
    <source>
        <strain evidence="3 4">WN019</strain>
    </source>
</reference>
<feature type="transmembrane region" description="Helical" evidence="1">
    <location>
        <begin position="330"/>
        <end position="349"/>
    </location>
</feature>
<dbReference type="OrthoDB" id="268997at2157"/>
<evidence type="ECO:0000259" key="2">
    <source>
        <dbReference type="Pfam" id="PF04235"/>
    </source>
</evidence>
<keyword evidence="1" id="KW-1133">Transmembrane helix</keyword>
<feature type="transmembrane region" description="Helical" evidence="1">
    <location>
        <begin position="77"/>
        <end position="94"/>
    </location>
</feature>
<dbReference type="Proteomes" id="UP000218083">
    <property type="component" value="Unassembled WGS sequence"/>
</dbReference>
<gene>
    <name evidence="3" type="ORF">CK500_11470</name>
</gene>
<dbReference type="RefSeq" id="WP_095637353.1">
    <property type="nucleotide sequence ID" value="NZ_NSKC01000005.1"/>
</dbReference>
<keyword evidence="1" id="KW-0472">Membrane</keyword>
<sequence>MTRDAGPTPPSDRIVALDALRGVALLGILLINVWSFSMPEQTLLNPTIYADGAVYGEFAGANYWAWAFSHVFAQNKFITLFSALFGAGILLFIDSKEEKGQDAVRLHYRRTAILIAIGLMHAYLLWYGDILVAYGVTALVVVAFRDLDARQLAGVGAVFLLFLPVTELLAAVSLGGDAIASQWAPAESVLREQVATYRGGWIGQLDHRVSSSISRQTSGYISGSFWQVGGTMLLGMALYRVGAMTGERSSSFYRRLVALGVVGLAITVAGVAYIQANDWSADAALYWRQFIYVGSFPLAGGYLGLVMLYARRRPDGPVTRGLAAVGRTAFTNYLLQTVIATTVFYGHGLGLFGSVTRVEQLGFVAAVWAAQIVLSVAWLRYYRFGPVEWVWRTLTYGEKQPMRNPE</sequence>
<feature type="transmembrane region" description="Helical" evidence="1">
    <location>
        <begin position="130"/>
        <end position="147"/>
    </location>
</feature>
<dbReference type="Pfam" id="PF04235">
    <property type="entry name" value="DUF418"/>
    <property type="match status" value="1"/>
</dbReference>
<keyword evidence="1" id="KW-0812">Transmembrane</keyword>
<keyword evidence="4" id="KW-1185">Reference proteome</keyword>
<dbReference type="AlphaFoldDB" id="A0A2A2FFR3"/>
<feature type="transmembrane region" description="Helical" evidence="1">
    <location>
        <begin position="361"/>
        <end position="382"/>
    </location>
</feature>
<feature type="transmembrane region" description="Helical" evidence="1">
    <location>
        <begin position="255"/>
        <end position="274"/>
    </location>
</feature>
<dbReference type="InterPro" id="IPR007349">
    <property type="entry name" value="DUF418"/>
</dbReference>
<dbReference type="InterPro" id="IPR052529">
    <property type="entry name" value="Bact_Transport_Assoc"/>
</dbReference>
<evidence type="ECO:0000256" key="1">
    <source>
        <dbReference type="SAM" id="Phobius"/>
    </source>
</evidence>
<dbReference type="EMBL" id="NSKC01000005">
    <property type="protein sequence ID" value="PAU83395.1"/>
    <property type="molecule type" value="Genomic_DNA"/>
</dbReference>
<proteinExistence type="predicted"/>
<comment type="caution">
    <text evidence="3">The sequence shown here is derived from an EMBL/GenBank/DDBJ whole genome shotgun (WGS) entry which is preliminary data.</text>
</comment>
<name>A0A2A2FFR3_9EURY</name>
<evidence type="ECO:0000313" key="3">
    <source>
        <dbReference type="EMBL" id="PAU83395.1"/>
    </source>
</evidence>
<feature type="transmembrane region" description="Helical" evidence="1">
    <location>
        <begin position="286"/>
        <end position="309"/>
    </location>
</feature>
<feature type="transmembrane region" description="Helical" evidence="1">
    <location>
        <begin position="224"/>
        <end position="243"/>
    </location>
</feature>
<dbReference type="PANTHER" id="PTHR30590">
    <property type="entry name" value="INNER MEMBRANE PROTEIN"/>
    <property type="match status" value="1"/>
</dbReference>
<accession>A0A2A2FFR3</accession>
<dbReference type="PANTHER" id="PTHR30590:SF2">
    <property type="entry name" value="INNER MEMBRANE PROTEIN"/>
    <property type="match status" value="1"/>
</dbReference>
<protein>
    <recommendedName>
        <fullName evidence="2">DUF418 domain-containing protein</fullName>
    </recommendedName>
</protein>
<feature type="transmembrane region" description="Helical" evidence="1">
    <location>
        <begin position="20"/>
        <end position="37"/>
    </location>
</feature>
<evidence type="ECO:0000313" key="4">
    <source>
        <dbReference type="Proteomes" id="UP000218083"/>
    </source>
</evidence>
<organism evidence="3 4">
    <name type="scientific">Halorubrum salipaludis</name>
    <dbReference type="NCBI Taxonomy" id="2032630"/>
    <lineage>
        <taxon>Archaea</taxon>
        <taxon>Methanobacteriati</taxon>
        <taxon>Methanobacteriota</taxon>
        <taxon>Stenosarchaea group</taxon>
        <taxon>Halobacteria</taxon>
        <taxon>Halobacteriales</taxon>
        <taxon>Haloferacaceae</taxon>
        <taxon>Halorubrum</taxon>
    </lineage>
</organism>